<accession>B4KI56</accession>
<dbReference type="InParanoid" id="B4KI56"/>
<dbReference type="OrthoDB" id="445326at2759"/>
<evidence type="ECO:0000256" key="3">
    <source>
        <dbReference type="ARBA" id="ARBA00022552"/>
    </source>
</evidence>
<dbReference type="eggNOG" id="KOG2600">
    <property type="taxonomic scope" value="Eukaryota"/>
</dbReference>
<dbReference type="EMBL" id="CH933807">
    <property type="protein sequence ID" value="EDW12349.1"/>
    <property type="molecule type" value="Genomic_DNA"/>
</dbReference>
<evidence type="ECO:0000256" key="6">
    <source>
        <dbReference type="ARBA" id="ARBA00029455"/>
    </source>
</evidence>
<name>B4KI56_DROMO</name>
<reference evidence="9 10" key="1">
    <citation type="journal article" date="2007" name="Nature">
        <title>Evolution of genes and genomes on the Drosophila phylogeny.</title>
        <authorList>
            <consortium name="Drosophila 12 Genomes Consortium"/>
            <person name="Clark A.G."/>
            <person name="Eisen M.B."/>
            <person name="Smith D.R."/>
            <person name="Bergman C.M."/>
            <person name="Oliver B."/>
            <person name="Markow T.A."/>
            <person name="Kaufman T.C."/>
            <person name="Kellis M."/>
            <person name="Gelbart W."/>
            <person name="Iyer V.N."/>
            <person name="Pollard D.A."/>
            <person name="Sackton T.B."/>
            <person name="Larracuente A.M."/>
            <person name="Singh N.D."/>
            <person name="Abad J.P."/>
            <person name="Abt D.N."/>
            <person name="Adryan B."/>
            <person name="Aguade M."/>
            <person name="Akashi H."/>
            <person name="Anderson W.W."/>
            <person name="Aquadro C.F."/>
            <person name="Ardell D.H."/>
            <person name="Arguello R."/>
            <person name="Artieri C.G."/>
            <person name="Barbash D.A."/>
            <person name="Barker D."/>
            <person name="Barsanti P."/>
            <person name="Batterham P."/>
            <person name="Batzoglou S."/>
            <person name="Begun D."/>
            <person name="Bhutkar A."/>
            <person name="Blanco E."/>
            <person name="Bosak S.A."/>
            <person name="Bradley R.K."/>
            <person name="Brand A.D."/>
            <person name="Brent M.R."/>
            <person name="Brooks A.N."/>
            <person name="Brown R.H."/>
            <person name="Butlin R.K."/>
            <person name="Caggese C."/>
            <person name="Calvi B.R."/>
            <person name="Bernardo de Carvalho A."/>
            <person name="Caspi A."/>
            <person name="Castrezana S."/>
            <person name="Celniker S.E."/>
            <person name="Chang J.L."/>
            <person name="Chapple C."/>
            <person name="Chatterji S."/>
            <person name="Chinwalla A."/>
            <person name="Civetta A."/>
            <person name="Clifton S.W."/>
            <person name="Comeron J.M."/>
            <person name="Costello J.C."/>
            <person name="Coyne J.A."/>
            <person name="Daub J."/>
            <person name="David R.G."/>
            <person name="Delcher A.L."/>
            <person name="Delehaunty K."/>
            <person name="Do C.B."/>
            <person name="Ebling H."/>
            <person name="Edwards K."/>
            <person name="Eickbush T."/>
            <person name="Evans J.D."/>
            <person name="Filipski A."/>
            <person name="Findeiss S."/>
            <person name="Freyhult E."/>
            <person name="Fulton L."/>
            <person name="Fulton R."/>
            <person name="Garcia A.C."/>
            <person name="Gardiner A."/>
            <person name="Garfield D.A."/>
            <person name="Garvin B.E."/>
            <person name="Gibson G."/>
            <person name="Gilbert D."/>
            <person name="Gnerre S."/>
            <person name="Godfrey J."/>
            <person name="Good R."/>
            <person name="Gotea V."/>
            <person name="Gravely B."/>
            <person name="Greenberg A.J."/>
            <person name="Griffiths-Jones S."/>
            <person name="Gross S."/>
            <person name="Guigo R."/>
            <person name="Gustafson E.A."/>
            <person name="Haerty W."/>
            <person name="Hahn M.W."/>
            <person name="Halligan D.L."/>
            <person name="Halpern A.L."/>
            <person name="Halter G.M."/>
            <person name="Han M.V."/>
            <person name="Heger A."/>
            <person name="Hillier L."/>
            <person name="Hinrichs A.S."/>
            <person name="Holmes I."/>
            <person name="Hoskins R.A."/>
            <person name="Hubisz M.J."/>
            <person name="Hultmark D."/>
            <person name="Huntley M.A."/>
            <person name="Jaffe D.B."/>
            <person name="Jagadeeshan S."/>
            <person name="Jeck W.R."/>
            <person name="Johnson J."/>
            <person name="Jones C.D."/>
            <person name="Jordan W.C."/>
            <person name="Karpen G.H."/>
            <person name="Kataoka E."/>
            <person name="Keightley P.D."/>
            <person name="Kheradpour P."/>
            <person name="Kirkness E.F."/>
            <person name="Koerich L.B."/>
            <person name="Kristiansen K."/>
            <person name="Kudrna D."/>
            <person name="Kulathinal R.J."/>
            <person name="Kumar S."/>
            <person name="Kwok R."/>
            <person name="Lander E."/>
            <person name="Langley C.H."/>
            <person name="Lapoint R."/>
            <person name="Lazzaro B.P."/>
            <person name="Lee S.J."/>
            <person name="Levesque L."/>
            <person name="Li R."/>
            <person name="Lin C.F."/>
            <person name="Lin M.F."/>
            <person name="Lindblad-Toh K."/>
            <person name="Llopart A."/>
            <person name="Long M."/>
            <person name="Low L."/>
            <person name="Lozovsky E."/>
            <person name="Lu J."/>
            <person name="Luo M."/>
            <person name="Machado C.A."/>
            <person name="Makalowski W."/>
            <person name="Marzo M."/>
            <person name="Matsuda M."/>
            <person name="Matzkin L."/>
            <person name="McAllister B."/>
            <person name="McBride C.S."/>
            <person name="McKernan B."/>
            <person name="McKernan K."/>
            <person name="Mendez-Lago M."/>
            <person name="Minx P."/>
            <person name="Mollenhauer M.U."/>
            <person name="Montooth K."/>
            <person name="Mount S.M."/>
            <person name="Mu X."/>
            <person name="Myers E."/>
            <person name="Negre B."/>
            <person name="Newfeld S."/>
            <person name="Nielsen R."/>
            <person name="Noor M.A."/>
            <person name="O'Grady P."/>
            <person name="Pachter L."/>
            <person name="Papaceit M."/>
            <person name="Parisi M.J."/>
            <person name="Parisi M."/>
            <person name="Parts L."/>
            <person name="Pedersen J.S."/>
            <person name="Pesole G."/>
            <person name="Phillippy A.M."/>
            <person name="Ponting C.P."/>
            <person name="Pop M."/>
            <person name="Porcelli D."/>
            <person name="Powell J.R."/>
            <person name="Prohaska S."/>
            <person name="Pruitt K."/>
            <person name="Puig M."/>
            <person name="Quesneville H."/>
            <person name="Ram K.R."/>
            <person name="Rand D."/>
            <person name="Rasmussen M.D."/>
            <person name="Reed L.K."/>
            <person name="Reenan R."/>
            <person name="Reily A."/>
            <person name="Remington K.A."/>
            <person name="Rieger T.T."/>
            <person name="Ritchie M.G."/>
            <person name="Robin C."/>
            <person name="Rogers Y.H."/>
            <person name="Rohde C."/>
            <person name="Rozas J."/>
            <person name="Rubenfield M.J."/>
            <person name="Ruiz A."/>
            <person name="Russo S."/>
            <person name="Salzberg S.L."/>
            <person name="Sanchez-Gracia A."/>
            <person name="Saranga D.J."/>
            <person name="Sato H."/>
            <person name="Schaeffer S.W."/>
            <person name="Schatz M.C."/>
            <person name="Schlenke T."/>
            <person name="Schwartz R."/>
            <person name="Segarra C."/>
            <person name="Singh R.S."/>
            <person name="Sirot L."/>
            <person name="Sirota M."/>
            <person name="Sisneros N.B."/>
            <person name="Smith C.D."/>
            <person name="Smith T.F."/>
            <person name="Spieth J."/>
            <person name="Stage D.E."/>
            <person name="Stark A."/>
            <person name="Stephan W."/>
            <person name="Strausberg R.L."/>
            <person name="Strempel S."/>
            <person name="Sturgill D."/>
            <person name="Sutton G."/>
            <person name="Sutton G.G."/>
            <person name="Tao W."/>
            <person name="Teichmann S."/>
            <person name="Tobari Y.N."/>
            <person name="Tomimura Y."/>
            <person name="Tsolas J.M."/>
            <person name="Valente V.L."/>
            <person name="Venter E."/>
            <person name="Venter J.C."/>
            <person name="Vicario S."/>
            <person name="Vieira F.G."/>
            <person name="Vilella A.J."/>
            <person name="Villasante A."/>
            <person name="Walenz B."/>
            <person name="Wang J."/>
            <person name="Wasserman M."/>
            <person name="Watts T."/>
            <person name="Wilson D."/>
            <person name="Wilson R.K."/>
            <person name="Wing R.A."/>
            <person name="Wolfner M.F."/>
            <person name="Wong A."/>
            <person name="Wong G.K."/>
            <person name="Wu C.I."/>
            <person name="Wu G."/>
            <person name="Yamamoto D."/>
            <person name="Yang H.P."/>
            <person name="Yang S.P."/>
            <person name="Yorke J.A."/>
            <person name="Yoshida K."/>
            <person name="Zdobnov E."/>
            <person name="Zhang P."/>
            <person name="Zhang Y."/>
            <person name="Zimin A.V."/>
            <person name="Baldwin J."/>
            <person name="Abdouelleil A."/>
            <person name="Abdulkadir J."/>
            <person name="Abebe A."/>
            <person name="Abera B."/>
            <person name="Abreu J."/>
            <person name="Acer S.C."/>
            <person name="Aftuck L."/>
            <person name="Alexander A."/>
            <person name="An P."/>
            <person name="Anderson E."/>
            <person name="Anderson S."/>
            <person name="Arachi H."/>
            <person name="Azer M."/>
            <person name="Bachantsang P."/>
            <person name="Barry A."/>
            <person name="Bayul T."/>
            <person name="Berlin A."/>
            <person name="Bessette D."/>
            <person name="Bloom T."/>
            <person name="Blye J."/>
            <person name="Boguslavskiy L."/>
            <person name="Bonnet C."/>
            <person name="Boukhgalter B."/>
            <person name="Bourzgui I."/>
            <person name="Brown A."/>
            <person name="Cahill P."/>
            <person name="Channer S."/>
            <person name="Cheshatsang Y."/>
            <person name="Chuda L."/>
            <person name="Citroen M."/>
            <person name="Collymore A."/>
            <person name="Cooke P."/>
            <person name="Costello M."/>
            <person name="D'Aco K."/>
            <person name="Daza R."/>
            <person name="De Haan G."/>
            <person name="DeGray S."/>
            <person name="DeMaso C."/>
            <person name="Dhargay N."/>
            <person name="Dooley K."/>
            <person name="Dooley E."/>
            <person name="Doricent M."/>
            <person name="Dorje P."/>
            <person name="Dorjee K."/>
            <person name="Dupes A."/>
            <person name="Elong R."/>
            <person name="Falk J."/>
            <person name="Farina A."/>
            <person name="Faro S."/>
            <person name="Ferguson D."/>
            <person name="Fisher S."/>
            <person name="Foley C.D."/>
            <person name="Franke A."/>
            <person name="Friedrich D."/>
            <person name="Gadbois L."/>
            <person name="Gearin G."/>
            <person name="Gearin C.R."/>
            <person name="Giannoukos G."/>
            <person name="Goode T."/>
            <person name="Graham J."/>
            <person name="Grandbois E."/>
            <person name="Grewal S."/>
            <person name="Gyaltsen K."/>
            <person name="Hafez N."/>
            <person name="Hagos B."/>
            <person name="Hall J."/>
            <person name="Henson C."/>
            <person name="Hollinger A."/>
            <person name="Honan T."/>
            <person name="Huard M.D."/>
            <person name="Hughes L."/>
            <person name="Hurhula B."/>
            <person name="Husby M.E."/>
            <person name="Kamat A."/>
            <person name="Kanga B."/>
            <person name="Kashin S."/>
            <person name="Khazanovich D."/>
            <person name="Kisner P."/>
            <person name="Lance K."/>
            <person name="Lara M."/>
            <person name="Lee W."/>
            <person name="Lennon N."/>
            <person name="Letendre F."/>
            <person name="LeVine R."/>
            <person name="Lipovsky A."/>
            <person name="Liu X."/>
            <person name="Liu J."/>
            <person name="Liu S."/>
            <person name="Lokyitsang T."/>
            <person name="Lokyitsang Y."/>
            <person name="Lubonja R."/>
            <person name="Lui A."/>
            <person name="MacDonald P."/>
            <person name="Magnisalis V."/>
            <person name="Maru K."/>
            <person name="Matthews C."/>
            <person name="McCusker W."/>
            <person name="McDonough S."/>
            <person name="Mehta T."/>
            <person name="Meldrim J."/>
            <person name="Meneus L."/>
            <person name="Mihai O."/>
            <person name="Mihalev A."/>
            <person name="Mihova T."/>
            <person name="Mittelman R."/>
            <person name="Mlenga V."/>
            <person name="Montmayeur A."/>
            <person name="Mulrain L."/>
            <person name="Navidi A."/>
            <person name="Naylor J."/>
            <person name="Negash T."/>
            <person name="Nguyen T."/>
            <person name="Nguyen N."/>
            <person name="Nicol R."/>
            <person name="Norbu C."/>
            <person name="Norbu N."/>
            <person name="Novod N."/>
            <person name="O'Neill B."/>
            <person name="Osman S."/>
            <person name="Markiewicz E."/>
            <person name="Oyono O.L."/>
            <person name="Patti C."/>
            <person name="Phunkhang P."/>
            <person name="Pierre F."/>
            <person name="Priest M."/>
            <person name="Raghuraman S."/>
            <person name="Rege F."/>
            <person name="Reyes R."/>
            <person name="Rise C."/>
            <person name="Rogov P."/>
            <person name="Ross K."/>
            <person name="Ryan E."/>
            <person name="Settipalli S."/>
            <person name="Shea T."/>
            <person name="Sherpa N."/>
            <person name="Shi L."/>
            <person name="Shih D."/>
            <person name="Sparrow T."/>
            <person name="Spaulding J."/>
            <person name="Stalker J."/>
            <person name="Stange-Thomann N."/>
            <person name="Stavropoulos S."/>
            <person name="Stone C."/>
            <person name="Strader C."/>
            <person name="Tesfaye S."/>
            <person name="Thomson T."/>
            <person name="Thoulutsang Y."/>
            <person name="Thoulutsang D."/>
            <person name="Topham K."/>
            <person name="Topping I."/>
            <person name="Tsamla T."/>
            <person name="Vassiliev H."/>
            <person name="Vo A."/>
            <person name="Wangchuk T."/>
            <person name="Wangdi T."/>
            <person name="Weiand M."/>
            <person name="Wilkinson J."/>
            <person name="Wilson A."/>
            <person name="Yadav S."/>
            <person name="Young G."/>
            <person name="Yu Q."/>
            <person name="Zembek L."/>
            <person name="Zhong D."/>
            <person name="Zimmer A."/>
            <person name="Zwirko Z."/>
            <person name="Jaffe D.B."/>
            <person name="Alvarez P."/>
            <person name="Brockman W."/>
            <person name="Butler J."/>
            <person name="Chin C."/>
            <person name="Gnerre S."/>
            <person name="Grabherr M."/>
            <person name="Kleber M."/>
            <person name="Mauceli E."/>
            <person name="MacCallum I."/>
        </authorList>
    </citation>
    <scope>NUCLEOTIDE SEQUENCE [LARGE SCALE GENOMIC DNA]</scope>
    <source>
        <strain evidence="10">Tucson 15081-1352.22</strain>
    </source>
</reference>
<dbReference type="GO" id="GO:0005732">
    <property type="term" value="C:sno(s)RNA-containing ribonucleoprotein complex"/>
    <property type="evidence" value="ECO:0007669"/>
    <property type="project" value="UniProtKB-UniRule"/>
</dbReference>
<evidence type="ECO:0000256" key="2">
    <source>
        <dbReference type="ARBA" id="ARBA00022517"/>
    </source>
</evidence>
<feature type="region of interest" description="Disordered" evidence="8">
    <location>
        <begin position="238"/>
        <end position="348"/>
    </location>
</feature>
<feature type="region of interest" description="Disordered" evidence="8">
    <location>
        <begin position="464"/>
        <end position="485"/>
    </location>
</feature>
<dbReference type="AlphaFoldDB" id="B4KI56"/>
<dbReference type="PIRSF" id="PIRSF017300">
    <property type="entry name" value="snoRNP_Mpp10"/>
    <property type="match status" value="1"/>
</dbReference>
<feature type="compositionally biased region" description="Basic residues" evidence="8">
    <location>
        <begin position="154"/>
        <end position="170"/>
    </location>
</feature>
<feature type="compositionally biased region" description="Basic and acidic residues" evidence="8">
    <location>
        <begin position="249"/>
        <end position="263"/>
    </location>
</feature>
<dbReference type="SMR" id="B4KI56"/>
<evidence type="ECO:0000256" key="4">
    <source>
        <dbReference type="ARBA" id="ARBA00023242"/>
    </source>
</evidence>
<feature type="compositionally biased region" description="Basic and acidic residues" evidence="8">
    <location>
        <begin position="557"/>
        <end position="567"/>
    </location>
</feature>
<evidence type="ECO:0000256" key="5">
    <source>
        <dbReference type="ARBA" id="ARBA00023274"/>
    </source>
</evidence>
<evidence type="ECO:0000256" key="7">
    <source>
        <dbReference type="PIRNR" id="PIRNR017300"/>
    </source>
</evidence>
<keyword evidence="3 7" id="KW-0698">rRNA processing</keyword>
<sequence length="668" mass="76151">MAGSVKAKKKTKTNTFVEIANRFEQLVKQPDRYLKPQPESIDSIHQLIKQTYNVCLTSDVDKNGDIPSEIVLEDMDDEQIWQQLEIRNNLMLEKLIKQTAQFLAIGEQNLGIELDEEEDPNENLSEQDSDKEVTENDEQESELEDSGDENKGKTQSRSKQVKPKYGKKGKGSVVDDKFFKLDEMAQFLEQEDAKEMRKQKNKKPVEDIEAINHFAEDFGVADDSDDDEAGANANFADFFEMDDELQAESQKRGTQKDFFKESDSEPDDQEDNGVEPEKQDELEPDGDLASEIDEHDFVAQSGVQPASDSDSESNHSKKGKAEDEDEDDDEDEAESSKMQTQSSNELREARLLQRIRDYEDIVLGEKPWQFKGEVQAANRPQNSLLEEILEFDSTTRPSAPITDEQNQTIEDIIKQRIRDRAFDDVVRTVRPVHTPQEYRKQLVLDQEKSKQSLAQIYEQQYQQELDKLDPNRDDADSAAPEPKEHQEIKRAMHTLFLKLDALSNFHFTPKPVAPEVKIVTNTPAIHMEEVAPLAVSDAKLLAPEEVFRGPKHTPMGKTERTRTDKNRERRKKKQKQRAINTAIEMREQQRAKEGKAPTQREANAKLLKSITKSRNVQKITASNDQSALKSSKAFFNKLQDKTLSTSATAGGKRPKKDTSKVNAKKLKL</sequence>
<comment type="similarity">
    <text evidence="6 7">Belongs to the MPP10 family.</text>
</comment>
<dbReference type="InterPro" id="IPR012173">
    <property type="entry name" value="Mpp10"/>
</dbReference>
<feature type="compositionally biased region" description="Acidic residues" evidence="8">
    <location>
        <begin position="282"/>
        <end position="294"/>
    </location>
</feature>
<feature type="compositionally biased region" description="Acidic residues" evidence="8">
    <location>
        <begin position="264"/>
        <end position="274"/>
    </location>
</feature>
<keyword evidence="4 7" id="KW-0539">Nucleus</keyword>
<comment type="subcellular location">
    <subcellularLocation>
        <location evidence="1 7">Nucleus</location>
        <location evidence="1 7">Nucleolus</location>
    </subcellularLocation>
</comment>
<feature type="compositionally biased region" description="Polar residues" evidence="8">
    <location>
        <begin position="610"/>
        <end position="629"/>
    </location>
</feature>
<feature type="compositionally biased region" description="Acidic residues" evidence="8">
    <location>
        <begin position="135"/>
        <end position="147"/>
    </location>
</feature>
<evidence type="ECO:0000313" key="9">
    <source>
        <dbReference type="EMBL" id="EDW12349.1"/>
    </source>
</evidence>
<feature type="region of interest" description="Disordered" evidence="8">
    <location>
        <begin position="608"/>
        <end position="668"/>
    </location>
</feature>
<feature type="region of interest" description="Disordered" evidence="8">
    <location>
        <begin position="113"/>
        <end position="172"/>
    </location>
</feature>
<dbReference type="PANTHER" id="PTHR17039">
    <property type="entry name" value="U3 SMALL NUCLEOLAR RIBONUCLEOPROTEIN PROTEIN MPP10"/>
    <property type="match status" value="1"/>
</dbReference>
<keyword evidence="10" id="KW-1185">Reference proteome</keyword>
<feature type="region of interest" description="Disordered" evidence="8">
    <location>
        <begin position="548"/>
        <end position="577"/>
    </location>
</feature>
<dbReference type="GO" id="GO:0034457">
    <property type="term" value="C:Mpp10 complex"/>
    <property type="evidence" value="ECO:0007669"/>
    <property type="project" value="UniProtKB-UniRule"/>
</dbReference>
<feature type="compositionally biased region" description="Basic and acidic residues" evidence="8">
    <location>
        <begin position="312"/>
        <end position="321"/>
    </location>
</feature>
<dbReference type="Proteomes" id="UP000009192">
    <property type="component" value="Unassembled WGS sequence"/>
</dbReference>
<comment type="function">
    <text evidence="7">Involved in nucleolar processing of pre-18S ribosomal RNA.</text>
</comment>
<dbReference type="PANTHER" id="PTHR17039:SF0">
    <property type="entry name" value="U3 SMALL NUCLEOLAR RIBONUCLEOPROTEIN PROTEIN MPP10"/>
    <property type="match status" value="1"/>
</dbReference>
<dbReference type="HOGENOM" id="CLU_011271_3_0_1"/>
<gene>
    <name evidence="9" type="primary">Dmoj\GI17631</name>
    <name evidence="9" type="ORF">Dmoj_GI17631</name>
</gene>
<keyword evidence="5 7" id="KW-0687">Ribonucleoprotein</keyword>
<proteinExistence type="inferred from homology"/>
<evidence type="ECO:0000256" key="8">
    <source>
        <dbReference type="SAM" id="MobiDB-lite"/>
    </source>
</evidence>
<dbReference type="Pfam" id="PF04006">
    <property type="entry name" value="Mpp10"/>
    <property type="match status" value="1"/>
</dbReference>
<evidence type="ECO:0000313" key="10">
    <source>
        <dbReference type="Proteomes" id="UP000009192"/>
    </source>
</evidence>
<keyword evidence="2 7" id="KW-0690">Ribosome biogenesis</keyword>
<dbReference type="GO" id="GO:0006364">
    <property type="term" value="P:rRNA processing"/>
    <property type="evidence" value="ECO:0007669"/>
    <property type="project" value="UniProtKB-KW"/>
</dbReference>
<dbReference type="OMA" id="HFAEDFG"/>
<feature type="compositionally biased region" description="Acidic residues" evidence="8">
    <location>
        <begin position="322"/>
        <end position="333"/>
    </location>
</feature>
<evidence type="ECO:0000256" key="1">
    <source>
        <dbReference type="ARBA" id="ARBA00004604"/>
    </source>
</evidence>
<feature type="compositionally biased region" description="Acidic residues" evidence="8">
    <location>
        <begin position="113"/>
        <end position="127"/>
    </location>
</feature>
<dbReference type="KEGG" id="dmo:Dmoj_GI17631"/>
<dbReference type="FunCoup" id="B4KI56">
    <property type="interactions" value="1549"/>
</dbReference>
<organism evidence="9 10">
    <name type="scientific">Drosophila mojavensis</name>
    <name type="common">Fruit fly</name>
    <dbReference type="NCBI Taxonomy" id="7230"/>
    <lineage>
        <taxon>Eukaryota</taxon>
        <taxon>Metazoa</taxon>
        <taxon>Ecdysozoa</taxon>
        <taxon>Arthropoda</taxon>
        <taxon>Hexapoda</taxon>
        <taxon>Insecta</taxon>
        <taxon>Pterygota</taxon>
        <taxon>Neoptera</taxon>
        <taxon>Endopterygota</taxon>
        <taxon>Diptera</taxon>
        <taxon>Brachycera</taxon>
        <taxon>Muscomorpha</taxon>
        <taxon>Ephydroidea</taxon>
        <taxon>Drosophilidae</taxon>
        <taxon>Drosophila</taxon>
    </lineage>
</organism>
<dbReference type="PhylomeDB" id="B4KI56"/>
<protein>
    <recommendedName>
        <fullName evidence="7">U3 small nucleolar ribonucleoprotein protein MPP10</fullName>
    </recommendedName>
</protein>
<dbReference type="GO" id="GO:0032040">
    <property type="term" value="C:small-subunit processome"/>
    <property type="evidence" value="ECO:0007669"/>
    <property type="project" value="TreeGrafter"/>
</dbReference>